<evidence type="ECO:0000256" key="1">
    <source>
        <dbReference type="ARBA" id="ARBA00022485"/>
    </source>
</evidence>
<evidence type="ECO:0000256" key="2">
    <source>
        <dbReference type="ARBA" id="ARBA00022723"/>
    </source>
</evidence>
<keyword evidence="7" id="KW-1185">Reference proteome</keyword>
<dbReference type="PANTHER" id="PTHR24960">
    <property type="entry name" value="PHOTOSYSTEM I IRON-SULFUR CENTER-RELATED"/>
    <property type="match status" value="1"/>
</dbReference>
<dbReference type="InterPro" id="IPR017896">
    <property type="entry name" value="4Fe4S_Fe-S-bd"/>
</dbReference>
<dbReference type="Pfam" id="PF12838">
    <property type="entry name" value="Fer4_7"/>
    <property type="match status" value="1"/>
</dbReference>
<dbReference type="GO" id="GO:0051539">
    <property type="term" value="F:4 iron, 4 sulfur cluster binding"/>
    <property type="evidence" value="ECO:0007669"/>
    <property type="project" value="UniProtKB-KW"/>
</dbReference>
<dbReference type="PROSITE" id="PS51379">
    <property type="entry name" value="4FE4S_FER_2"/>
    <property type="match status" value="2"/>
</dbReference>
<dbReference type="Gene3D" id="3.30.70.3270">
    <property type="match status" value="1"/>
</dbReference>
<evidence type="ECO:0000313" key="6">
    <source>
        <dbReference type="EMBL" id="MDK6028577.1"/>
    </source>
</evidence>
<keyword evidence="1" id="KW-0004">4Fe-4S</keyword>
<evidence type="ECO:0000259" key="5">
    <source>
        <dbReference type="PROSITE" id="PS51379"/>
    </source>
</evidence>
<dbReference type="GO" id="GO:0016491">
    <property type="term" value="F:oxidoreductase activity"/>
    <property type="evidence" value="ECO:0007669"/>
    <property type="project" value="UniProtKB-ARBA"/>
</dbReference>
<reference evidence="6 7" key="1">
    <citation type="submission" date="2023-05" db="EMBL/GenBank/DDBJ databases">
        <title>A new hyperthermophilic archaea 'Ignisphaera cupida' sp. nov. and description of the family 'Ignisphaeraceae' fam. nov.</title>
        <authorList>
            <person name="Podosokorskaya O.A."/>
            <person name="Elcheninov A.G."/>
            <person name="Klukina A."/>
            <person name="Merkel A.Y."/>
        </authorList>
    </citation>
    <scope>NUCLEOTIDE SEQUENCE [LARGE SCALE GENOMIC DNA]</scope>
    <source>
        <strain evidence="6 7">4213-co</strain>
    </source>
</reference>
<dbReference type="Proteomes" id="UP001529235">
    <property type="component" value="Unassembled WGS sequence"/>
</dbReference>
<evidence type="ECO:0000313" key="7">
    <source>
        <dbReference type="Proteomes" id="UP001529235"/>
    </source>
</evidence>
<dbReference type="PANTHER" id="PTHR24960:SF79">
    <property type="entry name" value="PHOTOSYSTEM I IRON-SULFUR CENTER"/>
    <property type="match status" value="1"/>
</dbReference>
<dbReference type="SUPFAM" id="SSF54862">
    <property type="entry name" value="4Fe-4S ferredoxins"/>
    <property type="match status" value="1"/>
</dbReference>
<protein>
    <submittedName>
        <fullName evidence="6">4Fe-4S binding protein</fullName>
    </submittedName>
</protein>
<organism evidence="6 7">
    <name type="scientific">Ignisphaera cupida</name>
    <dbReference type="NCBI Taxonomy" id="3050454"/>
    <lineage>
        <taxon>Archaea</taxon>
        <taxon>Thermoproteota</taxon>
        <taxon>Thermoprotei</taxon>
        <taxon>Desulfurococcales</taxon>
        <taxon>Desulfurococcaceae</taxon>
        <taxon>Ignisphaera</taxon>
    </lineage>
</organism>
<feature type="domain" description="4Fe-4S ferredoxin-type" evidence="5">
    <location>
        <begin position="76"/>
        <end position="105"/>
    </location>
</feature>
<keyword evidence="2" id="KW-0479">Metal-binding</keyword>
<name>A0ABD4Z6K8_9CREN</name>
<feature type="domain" description="4Fe-4S ferredoxin-type" evidence="5">
    <location>
        <begin position="43"/>
        <end position="72"/>
    </location>
</feature>
<keyword evidence="4" id="KW-0411">Iron-sulfur</keyword>
<comment type="caution">
    <text evidence="6">The sequence shown here is derived from an EMBL/GenBank/DDBJ whole genome shotgun (WGS) entry which is preliminary data.</text>
</comment>
<dbReference type="EMBL" id="JASNVW010000002">
    <property type="protein sequence ID" value="MDK6028577.1"/>
    <property type="molecule type" value="Genomic_DNA"/>
</dbReference>
<gene>
    <name evidence="6" type="ORF">QPL79_04315</name>
</gene>
<proteinExistence type="predicted"/>
<dbReference type="InterPro" id="IPR050157">
    <property type="entry name" value="PSI_iron-sulfur_center"/>
</dbReference>
<evidence type="ECO:0000256" key="4">
    <source>
        <dbReference type="ARBA" id="ARBA00023014"/>
    </source>
</evidence>
<dbReference type="AlphaFoldDB" id="A0ABD4Z6K8"/>
<evidence type="ECO:0000256" key="3">
    <source>
        <dbReference type="ARBA" id="ARBA00023004"/>
    </source>
</evidence>
<dbReference type="RefSeq" id="WP_285273557.1">
    <property type="nucleotide sequence ID" value="NZ_JASNVW010000002.1"/>
</dbReference>
<sequence length="177" mass="19334">MGGDMQVDKIAKLTKIVTIGLKTGRVTIKYPFGAPLVTESFRGAISIDNTKCWGCGACVLICPPNALSMKFEKDNIIIEYFKGRCIFCGMCADVCPANAISVTKEFELASTDLEDLKEYVIHRTSKCSICGKPIGPTSELRSVIKSQPVSEEYINLCSDCRKKLFAKAISIRFGAST</sequence>
<dbReference type="PROSITE" id="PS00198">
    <property type="entry name" value="4FE4S_FER_1"/>
    <property type="match status" value="1"/>
</dbReference>
<dbReference type="GO" id="GO:0046872">
    <property type="term" value="F:metal ion binding"/>
    <property type="evidence" value="ECO:0007669"/>
    <property type="project" value="UniProtKB-KW"/>
</dbReference>
<accession>A0ABD4Z6K8</accession>
<keyword evidence="3" id="KW-0408">Iron</keyword>
<dbReference type="InterPro" id="IPR017900">
    <property type="entry name" value="4Fe4S_Fe_S_CS"/>
</dbReference>